<feature type="transmembrane region" description="Helical" evidence="1">
    <location>
        <begin position="88"/>
        <end position="107"/>
    </location>
</feature>
<organism evidence="2 3">
    <name type="scientific">Desulfomicrobium orale DSM 12838</name>
    <dbReference type="NCBI Taxonomy" id="888061"/>
    <lineage>
        <taxon>Bacteria</taxon>
        <taxon>Pseudomonadati</taxon>
        <taxon>Thermodesulfobacteriota</taxon>
        <taxon>Desulfovibrionia</taxon>
        <taxon>Desulfovibrionales</taxon>
        <taxon>Desulfomicrobiaceae</taxon>
        <taxon>Desulfomicrobium</taxon>
    </lineage>
</organism>
<dbReference type="OrthoDB" id="7870017at2"/>
<feature type="transmembrane region" description="Helical" evidence="1">
    <location>
        <begin position="40"/>
        <end position="59"/>
    </location>
</feature>
<name>A0A0X8JNS5_9BACT</name>
<sequence length="108" mass="11619">MDQQTLFLTILGMAAVTYVPRVLPLLVLARRTLPDAVTRWLGFIPAAVLAAMLLPALTVTDQGFDFSEQNVFLWAALPCFLTGWKTKSAAATVAVGMACVAAGRYFLA</sequence>
<dbReference type="Proteomes" id="UP000063964">
    <property type="component" value="Chromosome"/>
</dbReference>
<keyword evidence="1" id="KW-0472">Membrane</keyword>
<gene>
    <name evidence="2" type="ORF">AXF15_02890</name>
</gene>
<dbReference type="InterPro" id="IPR008407">
    <property type="entry name" value="Brnchd-chn_aa_trnsp_AzlD"/>
</dbReference>
<reference evidence="3" key="1">
    <citation type="submission" date="2016-02" db="EMBL/GenBank/DDBJ databases">
        <authorList>
            <person name="Holder M.E."/>
            <person name="Ajami N.J."/>
            <person name="Petrosino J.F."/>
        </authorList>
    </citation>
    <scope>NUCLEOTIDE SEQUENCE [LARGE SCALE GENOMIC DNA]</scope>
    <source>
        <strain evidence="3">DSM 12838</strain>
    </source>
</reference>
<dbReference type="Pfam" id="PF05437">
    <property type="entry name" value="AzlD"/>
    <property type="match status" value="1"/>
</dbReference>
<evidence type="ECO:0000313" key="2">
    <source>
        <dbReference type="EMBL" id="AMD92155.1"/>
    </source>
</evidence>
<keyword evidence="3" id="KW-1185">Reference proteome</keyword>
<feature type="transmembrane region" description="Helical" evidence="1">
    <location>
        <begin position="6"/>
        <end position="28"/>
    </location>
</feature>
<evidence type="ECO:0000256" key="1">
    <source>
        <dbReference type="SAM" id="Phobius"/>
    </source>
</evidence>
<dbReference type="KEGG" id="doa:AXF15_02890"/>
<keyword evidence="1" id="KW-0812">Transmembrane</keyword>
<dbReference type="RefSeq" id="WP_066603083.1">
    <property type="nucleotide sequence ID" value="NZ_CP014230.1"/>
</dbReference>
<dbReference type="STRING" id="888061.AXF15_02890"/>
<proteinExistence type="predicted"/>
<dbReference type="AlphaFoldDB" id="A0A0X8JNS5"/>
<dbReference type="EMBL" id="CP014230">
    <property type="protein sequence ID" value="AMD92155.1"/>
    <property type="molecule type" value="Genomic_DNA"/>
</dbReference>
<keyword evidence="1" id="KW-1133">Transmembrane helix</keyword>
<protein>
    <submittedName>
        <fullName evidence="2">Branched chain amino acid ABC transporter</fullName>
    </submittedName>
</protein>
<evidence type="ECO:0000313" key="3">
    <source>
        <dbReference type="Proteomes" id="UP000063964"/>
    </source>
</evidence>
<accession>A0A0X8JNS5</accession>